<keyword evidence="2" id="KW-1185">Reference proteome</keyword>
<evidence type="ECO:0000313" key="1">
    <source>
        <dbReference type="EMBL" id="CAH3153519.1"/>
    </source>
</evidence>
<organism evidence="1 2">
    <name type="scientific">Pocillopora meandrina</name>
    <dbReference type="NCBI Taxonomy" id="46732"/>
    <lineage>
        <taxon>Eukaryota</taxon>
        <taxon>Metazoa</taxon>
        <taxon>Cnidaria</taxon>
        <taxon>Anthozoa</taxon>
        <taxon>Hexacorallia</taxon>
        <taxon>Scleractinia</taxon>
        <taxon>Astrocoeniina</taxon>
        <taxon>Pocilloporidae</taxon>
        <taxon>Pocillopora</taxon>
    </lineage>
</organism>
<accession>A0AAU9XQC6</accession>
<feature type="non-terminal residue" evidence="1">
    <location>
        <position position="1"/>
    </location>
</feature>
<reference evidence="1 2" key="1">
    <citation type="submission" date="2022-05" db="EMBL/GenBank/DDBJ databases">
        <authorList>
            <consortium name="Genoscope - CEA"/>
            <person name="William W."/>
        </authorList>
    </citation>
    <scope>NUCLEOTIDE SEQUENCE [LARGE SCALE GENOMIC DNA]</scope>
</reference>
<gene>
    <name evidence="1" type="ORF">PMEA_00027154</name>
</gene>
<dbReference type="EMBL" id="CALNXJ010000053">
    <property type="protein sequence ID" value="CAH3153519.1"/>
    <property type="molecule type" value="Genomic_DNA"/>
</dbReference>
<dbReference type="AlphaFoldDB" id="A0AAU9XQC6"/>
<name>A0AAU9XQC6_9CNID</name>
<dbReference type="Proteomes" id="UP001159428">
    <property type="component" value="Unassembled WGS sequence"/>
</dbReference>
<proteinExistence type="predicted"/>
<evidence type="ECO:0000313" key="2">
    <source>
        <dbReference type="Proteomes" id="UP001159428"/>
    </source>
</evidence>
<protein>
    <submittedName>
        <fullName evidence="1">Uncharacterized protein</fullName>
    </submittedName>
</protein>
<comment type="caution">
    <text evidence="1">The sequence shown here is derived from an EMBL/GenBank/DDBJ whole genome shotgun (WGS) entry which is preliminary data.</text>
</comment>
<sequence length="162" mass="18819">LLAESHCEPHYVTNLKKYFNDGYYTGTYYKKISSKEELETEAKEAFREFLIAMKYKDIERFFNEWKMTFESDGPFTSEQDLGNLEKAMTDPDDFMTRLYIGDLLTNRDDADQATDAYKEAFVSKDDKRVALFYLGDEDIMHGVLAAGVRSNMDAVFLVFLID</sequence>